<comment type="caution">
    <text evidence="2">The sequence shown here is derived from an EMBL/GenBank/DDBJ whole genome shotgun (WGS) entry which is preliminary data.</text>
</comment>
<dbReference type="Pfam" id="PF14897">
    <property type="entry name" value="EpsG"/>
    <property type="match status" value="1"/>
</dbReference>
<keyword evidence="1" id="KW-0472">Membrane</keyword>
<dbReference type="Proteomes" id="UP000286501">
    <property type="component" value="Unassembled WGS sequence"/>
</dbReference>
<feature type="transmembrane region" description="Helical" evidence="1">
    <location>
        <begin position="121"/>
        <end position="151"/>
    </location>
</feature>
<proteinExistence type="predicted"/>
<evidence type="ECO:0000313" key="3">
    <source>
        <dbReference type="Proteomes" id="UP000286501"/>
    </source>
</evidence>
<organism evidence="2 3">
    <name type="scientific">Segatella copri</name>
    <dbReference type="NCBI Taxonomy" id="165179"/>
    <lineage>
        <taxon>Bacteria</taxon>
        <taxon>Pseudomonadati</taxon>
        <taxon>Bacteroidota</taxon>
        <taxon>Bacteroidia</taxon>
        <taxon>Bacteroidales</taxon>
        <taxon>Prevotellaceae</taxon>
        <taxon>Segatella</taxon>
    </lineage>
</organism>
<evidence type="ECO:0000256" key="1">
    <source>
        <dbReference type="SAM" id="Phobius"/>
    </source>
</evidence>
<feature type="transmembrane region" description="Helical" evidence="1">
    <location>
        <begin position="202"/>
        <end position="233"/>
    </location>
</feature>
<feature type="transmembrane region" description="Helical" evidence="1">
    <location>
        <begin position="6"/>
        <end position="23"/>
    </location>
</feature>
<dbReference type="RefSeq" id="WP_118201705.1">
    <property type="nucleotide sequence ID" value="NZ_JAHRGB010000004.1"/>
</dbReference>
<feature type="transmembrane region" description="Helical" evidence="1">
    <location>
        <begin position="163"/>
        <end position="190"/>
    </location>
</feature>
<dbReference type="AlphaFoldDB" id="A0A414UFG0"/>
<sequence length="376" mass="44260">MIDYPYIFLYIFIFALLGVANKFRYRYIFFLACIVLVLFYSLRAPIIGADTRNYVEYFLEKQISYNNDARGTEPLLDVYNSIVRFICKNGTFYLLINSLCCLLPVFLIVQKYSENKILSLILLMISSLFIVYFVALRQMLSTSILLCGLMWVECTKYKKTYKWLIWGFIILLAYFMHTTALVVGFILSILMLDSIEVNKKIVYVLILVSLLVGIILKNNAFILVFTFIFNLGIGAVDRLSDYAIFGEDDNTSFAFLTLIVPNLMSLAYVYASDKHYLNSFWSKTYLVYVMLHNIFMYFPMIERMIAFFLIGQILVFTYPLKLRLTIKKRIIYKSALFIFIAYFLARSVKTSINYDRTSLDKMHPYYFFFEKYPKNY</sequence>
<evidence type="ECO:0000313" key="2">
    <source>
        <dbReference type="EMBL" id="RHG62204.1"/>
    </source>
</evidence>
<feature type="transmembrane region" description="Helical" evidence="1">
    <location>
        <begin position="28"/>
        <end position="48"/>
    </location>
</feature>
<protein>
    <submittedName>
        <fullName evidence="2">EpsG family protein</fullName>
    </submittedName>
</protein>
<accession>A0A414UFG0</accession>
<feature type="transmembrane region" description="Helical" evidence="1">
    <location>
        <begin position="90"/>
        <end position="109"/>
    </location>
</feature>
<feature type="transmembrane region" description="Helical" evidence="1">
    <location>
        <begin position="330"/>
        <end position="348"/>
    </location>
</feature>
<keyword evidence="1" id="KW-1133">Transmembrane helix</keyword>
<feature type="transmembrane region" description="Helical" evidence="1">
    <location>
        <begin position="304"/>
        <end position="321"/>
    </location>
</feature>
<dbReference type="InterPro" id="IPR049458">
    <property type="entry name" value="EpsG-like"/>
</dbReference>
<feature type="transmembrane region" description="Helical" evidence="1">
    <location>
        <begin position="253"/>
        <end position="271"/>
    </location>
</feature>
<name>A0A414UFG0_9BACT</name>
<keyword evidence="1" id="KW-0812">Transmembrane</keyword>
<reference evidence="2 3" key="1">
    <citation type="submission" date="2018-08" db="EMBL/GenBank/DDBJ databases">
        <title>A genome reference for cultivated species of the human gut microbiota.</title>
        <authorList>
            <person name="Zou Y."/>
            <person name="Xue W."/>
            <person name="Luo G."/>
        </authorList>
    </citation>
    <scope>NUCLEOTIDE SEQUENCE [LARGE SCALE GENOMIC DNA]</scope>
    <source>
        <strain evidence="2 3">AM22-1</strain>
    </source>
</reference>
<gene>
    <name evidence="2" type="ORF">DW250_14500</name>
</gene>
<dbReference type="EMBL" id="QRIN01000090">
    <property type="protein sequence ID" value="RHG62204.1"/>
    <property type="molecule type" value="Genomic_DNA"/>
</dbReference>